<keyword evidence="2" id="KW-1185">Reference proteome</keyword>
<dbReference type="OrthoDB" id="277390at2"/>
<dbReference type="Pfam" id="PF07209">
    <property type="entry name" value="DUF1415"/>
    <property type="match status" value="1"/>
</dbReference>
<dbReference type="EMBL" id="PIQH01000004">
    <property type="protein sequence ID" value="RUO80397.1"/>
    <property type="molecule type" value="Genomic_DNA"/>
</dbReference>
<dbReference type="RefSeq" id="WP_126841454.1">
    <property type="nucleotide sequence ID" value="NZ_PIQH01000004.1"/>
</dbReference>
<gene>
    <name evidence="1" type="ORF">CWI84_04855</name>
</gene>
<name>A0A432ZR66_9GAMM</name>
<evidence type="ECO:0000313" key="2">
    <source>
        <dbReference type="Proteomes" id="UP000287996"/>
    </source>
</evidence>
<sequence>MTAVATAKIELACRRWLEDWVIGHNLCPFAKQPLVAGRVSFSVVSTESNDWLSQFIDWLLFLAEHPAIETALYIAPELDDFEQYLGVVEQFEQVLDLGGWRGQFQLATFHPEYLFADTEEDDPSHFTNRSPYPMFHLLREQSLTEALATYRHPERIPERNIEKMQQLGAEHCARALKNYKTD</sequence>
<accession>A0A432ZR66</accession>
<proteinExistence type="predicted"/>
<comment type="caution">
    <text evidence="1">The sequence shown here is derived from an EMBL/GenBank/DDBJ whole genome shotgun (WGS) entry which is preliminary data.</text>
</comment>
<reference evidence="1 2" key="1">
    <citation type="journal article" date="2011" name="Front. Microbiol.">
        <title>Genomic signatures of strain selection and enhancement in Bacillus atrophaeus var. globigii, a historical biowarfare simulant.</title>
        <authorList>
            <person name="Gibbons H.S."/>
            <person name="Broomall S.M."/>
            <person name="McNew L.A."/>
            <person name="Daligault H."/>
            <person name="Chapman C."/>
            <person name="Bruce D."/>
            <person name="Karavis M."/>
            <person name="Krepps M."/>
            <person name="McGregor P.A."/>
            <person name="Hong C."/>
            <person name="Park K.H."/>
            <person name="Akmal A."/>
            <person name="Feldman A."/>
            <person name="Lin J.S."/>
            <person name="Chang W.E."/>
            <person name="Higgs B.W."/>
            <person name="Demirev P."/>
            <person name="Lindquist J."/>
            <person name="Liem A."/>
            <person name="Fochler E."/>
            <person name="Read T.D."/>
            <person name="Tapia R."/>
            <person name="Johnson S."/>
            <person name="Bishop-Lilly K.A."/>
            <person name="Detter C."/>
            <person name="Han C."/>
            <person name="Sozhamannan S."/>
            <person name="Rosenzweig C.N."/>
            <person name="Skowronski E.W."/>
        </authorList>
    </citation>
    <scope>NUCLEOTIDE SEQUENCE [LARGE SCALE GENOMIC DNA]</scope>
    <source>
        <strain evidence="1 2">CC-PW-9</strain>
    </source>
</reference>
<dbReference type="AlphaFoldDB" id="A0A432ZR66"/>
<dbReference type="InterPro" id="IPR009858">
    <property type="entry name" value="DUF1415"/>
</dbReference>
<organism evidence="1 2">
    <name type="scientific">Idiomarina tyrosinivorans</name>
    <dbReference type="NCBI Taxonomy" id="1445662"/>
    <lineage>
        <taxon>Bacteria</taxon>
        <taxon>Pseudomonadati</taxon>
        <taxon>Pseudomonadota</taxon>
        <taxon>Gammaproteobacteria</taxon>
        <taxon>Alteromonadales</taxon>
        <taxon>Idiomarinaceae</taxon>
        <taxon>Idiomarina</taxon>
    </lineage>
</organism>
<dbReference type="Proteomes" id="UP000287996">
    <property type="component" value="Unassembled WGS sequence"/>
</dbReference>
<protein>
    <submittedName>
        <fullName evidence="1">DUF1415 domain-containing protein</fullName>
    </submittedName>
</protein>
<evidence type="ECO:0000313" key="1">
    <source>
        <dbReference type="EMBL" id="RUO80397.1"/>
    </source>
</evidence>